<dbReference type="Pfam" id="PF14559">
    <property type="entry name" value="TPR_19"/>
    <property type="match status" value="1"/>
</dbReference>
<feature type="region of interest" description="Disordered" evidence="1">
    <location>
        <begin position="220"/>
        <end position="296"/>
    </location>
</feature>
<evidence type="ECO:0000313" key="3">
    <source>
        <dbReference type="EMBL" id="POR05250.1"/>
    </source>
</evidence>
<dbReference type="Proteomes" id="UP000237350">
    <property type="component" value="Unassembled WGS sequence"/>
</dbReference>
<dbReference type="Gene3D" id="3.30.70.1070">
    <property type="entry name" value="Sporulation related repeat"/>
    <property type="match status" value="1"/>
</dbReference>
<organism evidence="3 4">
    <name type="scientific">Alkalispirochaeta sphaeroplastigenens</name>
    <dbReference type="NCBI Taxonomy" id="1187066"/>
    <lineage>
        <taxon>Bacteria</taxon>
        <taxon>Pseudomonadati</taxon>
        <taxon>Spirochaetota</taxon>
        <taxon>Spirochaetia</taxon>
        <taxon>Spirochaetales</taxon>
        <taxon>Spirochaetaceae</taxon>
        <taxon>Alkalispirochaeta</taxon>
    </lineage>
</organism>
<dbReference type="SUPFAM" id="SSF110997">
    <property type="entry name" value="Sporulation related repeat"/>
    <property type="match status" value="1"/>
</dbReference>
<dbReference type="AlphaFoldDB" id="A0A2S4K0F5"/>
<dbReference type="SUPFAM" id="SSF48452">
    <property type="entry name" value="TPR-like"/>
    <property type="match status" value="1"/>
</dbReference>
<feature type="domain" description="SPOR" evidence="2">
    <location>
        <begin position="283"/>
        <end position="363"/>
    </location>
</feature>
<dbReference type="EMBL" id="LPWH01000004">
    <property type="protein sequence ID" value="POR05250.1"/>
    <property type="molecule type" value="Genomic_DNA"/>
</dbReference>
<keyword evidence="4" id="KW-1185">Reference proteome</keyword>
<dbReference type="PROSITE" id="PS51724">
    <property type="entry name" value="SPOR"/>
    <property type="match status" value="1"/>
</dbReference>
<sequence>MTRRGILVALVPLFLYLALPGRVHAGEETSWSAALQTILESVPSLEEALAPLEEYLAGIADPHERAQALFEAARIYELSHRFSPAARWYRGALEEAPDFDEAALRYGGVLLELGEAREAVRVLSRMISSSGDRRIQRAGAILRGRAHFLAGETDTALAHAIALADQKHEAEALFLLFDIARALQDTDLLEQSRRDLSEYFGLSPEDRLASPRGGVRSVAAAPLPSRLLQEGGDRSGISGSIVRAPGPRDGGVPPLRDDSPSGEAPSGEVDPEEKEPAPATRDAESSSLTGIQTGSFRDRENASYMLRDITALGFSATIKTAETGSGRFYRVIVTLPEGYQPADAQETVVALKEEGIEGFLVFGP</sequence>
<dbReference type="InterPro" id="IPR036680">
    <property type="entry name" value="SPOR-like_sf"/>
</dbReference>
<dbReference type="Pfam" id="PF05036">
    <property type="entry name" value="SPOR"/>
    <property type="match status" value="1"/>
</dbReference>
<dbReference type="Gene3D" id="1.25.40.10">
    <property type="entry name" value="Tetratricopeptide repeat domain"/>
    <property type="match status" value="1"/>
</dbReference>
<proteinExistence type="predicted"/>
<protein>
    <recommendedName>
        <fullName evidence="2">SPOR domain-containing protein</fullName>
    </recommendedName>
</protein>
<gene>
    <name evidence="3" type="ORF">AU468_01820</name>
</gene>
<dbReference type="GO" id="GO:0042834">
    <property type="term" value="F:peptidoglycan binding"/>
    <property type="evidence" value="ECO:0007669"/>
    <property type="project" value="InterPro"/>
</dbReference>
<dbReference type="InterPro" id="IPR011990">
    <property type="entry name" value="TPR-like_helical_dom_sf"/>
</dbReference>
<dbReference type="InterPro" id="IPR007730">
    <property type="entry name" value="SPOR-like_dom"/>
</dbReference>
<accession>A0A2S4K0F5</accession>
<reference evidence="4" key="1">
    <citation type="submission" date="2015-12" db="EMBL/GenBank/DDBJ databases">
        <authorList>
            <person name="Lodha T.D."/>
            <person name="Chintalapati S."/>
            <person name="Chintalapati V.R."/>
            <person name="Sravanthi T."/>
        </authorList>
    </citation>
    <scope>NUCLEOTIDE SEQUENCE [LARGE SCALE GENOMIC DNA]</scope>
    <source>
        <strain evidence="4">JC133</strain>
    </source>
</reference>
<evidence type="ECO:0000259" key="2">
    <source>
        <dbReference type="PROSITE" id="PS51724"/>
    </source>
</evidence>
<evidence type="ECO:0000313" key="4">
    <source>
        <dbReference type="Proteomes" id="UP000237350"/>
    </source>
</evidence>
<dbReference type="OrthoDB" id="9803982at2"/>
<name>A0A2S4K0F5_9SPIO</name>
<comment type="caution">
    <text evidence="3">The sequence shown here is derived from an EMBL/GenBank/DDBJ whole genome shotgun (WGS) entry which is preliminary data.</text>
</comment>
<feature type="compositionally biased region" description="Polar residues" evidence="1">
    <location>
        <begin position="285"/>
        <end position="295"/>
    </location>
</feature>
<evidence type="ECO:0000256" key="1">
    <source>
        <dbReference type="SAM" id="MobiDB-lite"/>
    </source>
</evidence>